<sequence length="419" mass="45126">MGRLLYETGRLDEKARAANERGSMKAGKSSFSWAWGLDGTAEERERGITMDIAQQTMNTPHRQITILDAPGHKDFVPNMISGASQADCALLVVDASFGEFEAGFERGGQTREHLLLVRSLGVSQVVVAVNKLDMVNWDKTRYDEVVNQMKPFLVQSGFQPSKTRFVPVAAMEGINLAEPAPEESGLTAWYNGPTLLHYLDKLEPPTRDIDSPLRFPISNVFKGQSSGIAVAGRVCSGVVQIGERLRVLPGDETAVVKNIEVEDATVPWAMAGSNATIYLTSIDPVHLAVGTVLCPPESLVPLATMFTARIIVFDVQVPITAGTSVELFHHSCDVPATITGLLATLDRATGGVVKKKPRVLTKGVSAEVQITLRSTALSVSAPARPVPIEPFSANKEMGRILLRRGGETIGAGIVLELFS</sequence>
<dbReference type="GO" id="GO:0005829">
    <property type="term" value="C:cytosol"/>
    <property type="evidence" value="ECO:0007669"/>
    <property type="project" value="GOC"/>
</dbReference>
<dbReference type="InterPro" id="IPR027417">
    <property type="entry name" value="P-loop_NTPase"/>
</dbReference>
<dbReference type="CDD" id="cd01883">
    <property type="entry name" value="EF1_alpha"/>
    <property type="match status" value="1"/>
</dbReference>
<dbReference type="Gene3D" id="3.40.50.300">
    <property type="entry name" value="P-loop containing nucleotide triphosphate hydrolases"/>
    <property type="match status" value="1"/>
</dbReference>
<dbReference type="GO" id="GO:0002184">
    <property type="term" value="P:cytoplasmic translational termination"/>
    <property type="evidence" value="ECO:0007669"/>
    <property type="project" value="UniProtKB-ARBA"/>
</dbReference>
<keyword evidence="5" id="KW-0378">Hydrolase</keyword>
<keyword evidence="6" id="KW-0648">Protein biosynthesis</keyword>
<dbReference type="InterPro" id="IPR050100">
    <property type="entry name" value="TRAFAC_GTPase_members"/>
</dbReference>
<evidence type="ECO:0000256" key="4">
    <source>
        <dbReference type="ARBA" id="ARBA00022741"/>
    </source>
</evidence>
<dbReference type="InterPro" id="IPR009000">
    <property type="entry name" value="Transl_B-barrel_sf"/>
</dbReference>
<reference evidence="12 13" key="1">
    <citation type="journal article" date="2015" name="Fungal Genet. Biol.">
        <title>Evolution of novel wood decay mechanisms in Agaricales revealed by the genome sequences of Fistulina hepatica and Cylindrobasidium torrendii.</title>
        <authorList>
            <person name="Floudas D."/>
            <person name="Held B.W."/>
            <person name="Riley R."/>
            <person name="Nagy L.G."/>
            <person name="Koehler G."/>
            <person name="Ransdell A.S."/>
            <person name="Younus H."/>
            <person name="Chow J."/>
            <person name="Chiniquy J."/>
            <person name="Lipzen A."/>
            <person name="Tritt A."/>
            <person name="Sun H."/>
            <person name="Haridas S."/>
            <person name="LaButti K."/>
            <person name="Ohm R.A."/>
            <person name="Kues U."/>
            <person name="Blanchette R.A."/>
            <person name="Grigoriev I.V."/>
            <person name="Minto R.E."/>
            <person name="Hibbett D.S."/>
        </authorList>
    </citation>
    <scope>NUCLEOTIDE SEQUENCE [LARGE SCALE GENOMIC DNA]</scope>
    <source>
        <strain evidence="12 13">FP15055 ss-10</strain>
    </source>
</reference>
<dbReference type="PRINTS" id="PR00315">
    <property type="entry name" value="ELONGATNFCT"/>
</dbReference>
<keyword evidence="13" id="KW-1185">Reference proteome</keyword>
<protein>
    <recommendedName>
        <fullName evidence="10">Elongation factor 1 alpha-like protein</fullName>
    </recommendedName>
</protein>
<comment type="similarity">
    <text evidence="2">Belongs to the TRAFAC class translation factor GTPase superfamily. Classic translation factor GTPase family. EF-Tu/EF-1A subfamily.</text>
</comment>
<dbReference type="PROSITE" id="PS51722">
    <property type="entry name" value="G_TR_2"/>
    <property type="match status" value="1"/>
</dbReference>
<comment type="subcellular location">
    <subcellularLocation>
        <location evidence="1">Cytoplasm</location>
    </subcellularLocation>
</comment>
<evidence type="ECO:0000256" key="5">
    <source>
        <dbReference type="ARBA" id="ARBA00022801"/>
    </source>
</evidence>
<keyword evidence="4" id="KW-0547">Nucleotide-binding</keyword>
<feature type="domain" description="Tr-type G" evidence="11">
    <location>
        <begin position="1"/>
        <end position="213"/>
    </location>
</feature>
<evidence type="ECO:0000256" key="3">
    <source>
        <dbReference type="ARBA" id="ARBA00022490"/>
    </source>
</evidence>
<dbReference type="Gene3D" id="2.40.30.10">
    <property type="entry name" value="Translation factors"/>
    <property type="match status" value="2"/>
</dbReference>
<dbReference type="GO" id="GO:0003924">
    <property type="term" value="F:GTPase activity"/>
    <property type="evidence" value="ECO:0007669"/>
    <property type="project" value="InterPro"/>
</dbReference>
<dbReference type="OrthoDB" id="342024at2759"/>
<dbReference type="FunFam" id="2.40.30.10:FF:000070">
    <property type="entry name" value="Translation elongation factor EF-1 subunit"/>
    <property type="match status" value="1"/>
</dbReference>
<evidence type="ECO:0000256" key="8">
    <source>
        <dbReference type="ARBA" id="ARBA00049117"/>
    </source>
</evidence>
<dbReference type="Proteomes" id="UP000054007">
    <property type="component" value="Unassembled WGS sequence"/>
</dbReference>
<evidence type="ECO:0000256" key="10">
    <source>
        <dbReference type="ARBA" id="ARBA00074866"/>
    </source>
</evidence>
<dbReference type="InterPro" id="IPR054696">
    <property type="entry name" value="GTP-eEF1A_C"/>
</dbReference>
<dbReference type="Pfam" id="PF00009">
    <property type="entry name" value="GTP_EFTU"/>
    <property type="match status" value="1"/>
</dbReference>
<dbReference type="FunFam" id="2.40.30.10:FF:000020">
    <property type="entry name" value="Translation elongation factor EF-1"/>
    <property type="match status" value="1"/>
</dbReference>
<dbReference type="SUPFAM" id="SSF52540">
    <property type="entry name" value="P-loop containing nucleoside triphosphate hydrolases"/>
    <property type="match status" value="1"/>
</dbReference>
<evidence type="ECO:0000259" key="11">
    <source>
        <dbReference type="PROSITE" id="PS51722"/>
    </source>
</evidence>
<dbReference type="InterPro" id="IPR000795">
    <property type="entry name" value="T_Tr_GTP-bd_dom"/>
</dbReference>
<dbReference type="PANTHER" id="PTHR23115">
    <property type="entry name" value="TRANSLATION FACTOR"/>
    <property type="match status" value="1"/>
</dbReference>
<keyword evidence="3" id="KW-0963">Cytoplasm</keyword>
<dbReference type="GO" id="GO:1990533">
    <property type="term" value="C:Dom34-Hbs1 complex"/>
    <property type="evidence" value="ECO:0007669"/>
    <property type="project" value="UniProtKB-ARBA"/>
</dbReference>
<evidence type="ECO:0000313" key="12">
    <source>
        <dbReference type="EMBL" id="KIY72985.1"/>
    </source>
</evidence>
<dbReference type="InterPro" id="IPR009001">
    <property type="entry name" value="Transl_elong_EF1A/Init_IF2_C"/>
</dbReference>
<dbReference type="CDD" id="cd16267">
    <property type="entry name" value="HBS1-like_II"/>
    <property type="match status" value="1"/>
</dbReference>
<organism evidence="12 13">
    <name type="scientific">Cylindrobasidium torrendii FP15055 ss-10</name>
    <dbReference type="NCBI Taxonomy" id="1314674"/>
    <lineage>
        <taxon>Eukaryota</taxon>
        <taxon>Fungi</taxon>
        <taxon>Dikarya</taxon>
        <taxon>Basidiomycota</taxon>
        <taxon>Agaricomycotina</taxon>
        <taxon>Agaricomycetes</taxon>
        <taxon>Agaricomycetidae</taxon>
        <taxon>Agaricales</taxon>
        <taxon>Marasmiineae</taxon>
        <taxon>Physalacriaceae</taxon>
        <taxon>Cylindrobasidium</taxon>
    </lineage>
</organism>
<dbReference type="Pfam" id="PF22594">
    <property type="entry name" value="GTP-eEF1A_C"/>
    <property type="match status" value="1"/>
</dbReference>
<dbReference type="CDD" id="cd04093">
    <property type="entry name" value="HBS1_C_III"/>
    <property type="match status" value="1"/>
</dbReference>
<gene>
    <name evidence="12" type="ORF">CYLTODRAFT_285952</name>
</gene>
<dbReference type="FunFam" id="3.40.50.300:FF:000204">
    <property type="entry name" value="Translation elongation factor Tu"/>
    <property type="match status" value="1"/>
</dbReference>
<evidence type="ECO:0000256" key="2">
    <source>
        <dbReference type="ARBA" id="ARBA00007249"/>
    </source>
</evidence>
<evidence type="ECO:0000256" key="1">
    <source>
        <dbReference type="ARBA" id="ARBA00004496"/>
    </source>
</evidence>
<dbReference type="SUPFAM" id="SSF50465">
    <property type="entry name" value="EF-Tu/eEF-1alpha/eIF2-gamma C-terminal domain"/>
    <property type="match status" value="1"/>
</dbReference>
<dbReference type="STRING" id="1314674.A0A0D7BRW0"/>
<evidence type="ECO:0000256" key="9">
    <source>
        <dbReference type="ARBA" id="ARBA00063537"/>
    </source>
</evidence>
<comment type="catalytic activity">
    <reaction evidence="8">
        <text>GTP + H2O = GDP + phosphate + H(+)</text>
        <dbReference type="Rhea" id="RHEA:19669"/>
        <dbReference type="ChEBI" id="CHEBI:15377"/>
        <dbReference type="ChEBI" id="CHEBI:15378"/>
        <dbReference type="ChEBI" id="CHEBI:37565"/>
        <dbReference type="ChEBI" id="CHEBI:43474"/>
        <dbReference type="ChEBI" id="CHEBI:58189"/>
    </reaction>
    <physiologicalReaction direction="left-to-right" evidence="8">
        <dbReference type="Rhea" id="RHEA:19670"/>
    </physiologicalReaction>
</comment>
<accession>A0A0D7BRW0</accession>
<keyword evidence="7" id="KW-0342">GTP-binding</keyword>
<dbReference type="GO" id="GO:0005525">
    <property type="term" value="F:GTP binding"/>
    <property type="evidence" value="ECO:0007669"/>
    <property type="project" value="UniProtKB-KW"/>
</dbReference>
<proteinExistence type="inferred from homology"/>
<dbReference type="EMBL" id="KN880439">
    <property type="protein sequence ID" value="KIY72985.1"/>
    <property type="molecule type" value="Genomic_DNA"/>
</dbReference>
<dbReference type="SUPFAM" id="SSF50447">
    <property type="entry name" value="Translation proteins"/>
    <property type="match status" value="1"/>
</dbReference>
<dbReference type="AlphaFoldDB" id="A0A0D7BRW0"/>
<evidence type="ECO:0000256" key="6">
    <source>
        <dbReference type="ARBA" id="ARBA00022917"/>
    </source>
</evidence>
<evidence type="ECO:0000256" key="7">
    <source>
        <dbReference type="ARBA" id="ARBA00023134"/>
    </source>
</evidence>
<name>A0A0D7BRW0_9AGAR</name>
<comment type="subunit">
    <text evidence="9">Component of the Dom34-Hbs1 complex, also named Pelota-HBS1L complex, composed of dom34 and hbs1.</text>
</comment>
<evidence type="ECO:0000313" key="13">
    <source>
        <dbReference type="Proteomes" id="UP000054007"/>
    </source>
</evidence>